<protein>
    <submittedName>
        <fullName evidence="3">Invasion protein IalB, involved in pathogenesis</fullName>
    </submittedName>
</protein>
<dbReference type="InterPro" id="IPR010642">
    <property type="entry name" value="Invasion_prot_B"/>
</dbReference>
<evidence type="ECO:0000313" key="3">
    <source>
        <dbReference type="EMBL" id="SDD07721.1"/>
    </source>
</evidence>
<reference evidence="3 4" key="1">
    <citation type="submission" date="2016-10" db="EMBL/GenBank/DDBJ databases">
        <authorList>
            <person name="de Groot N.N."/>
        </authorList>
    </citation>
    <scope>NUCLEOTIDE SEQUENCE [LARGE SCALE GENOMIC DNA]</scope>
    <source>
        <strain evidence="3 4">R5</strain>
    </source>
</reference>
<name>A0A1G6RTG8_9BRAD</name>
<evidence type="ECO:0000256" key="1">
    <source>
        <dbReference type="SAM" id="MobiDB-lite"/>
    </source>
</evidence>
<dbReference type="Pfam" id="PF06776">
    <property type="entry name" value="IalB"/>
    <property type="match status" value="1"/>
</dbReference>
<feature type="chain" id="PRO_5011489110" evidence="2">
    <location>
        <begin position="24"/>
        <end position="256"/>
    </location>
</feature>
<dbReference type="AlphaFoldDB" id="A0A1G6RTG8"/>
<gene>
    <name evidence="3" type="ORF">SAMN05216337_1007115</name>
</gene>
<feature type="region of interest" description="Disordered" evidence="1">
    <location>
        <begin position="212"/>
        <end position="256"/>
    </location>
</feature>
<proteinExistence type="predicted"/>
<dbReference type="InterPro" id="IPR038696">
    <property type="entry name" value="IalB_sf"/>
</dbReference>
<accession>A0A1G6RTG8</accession>
<sequence length="256" mass="27042">MKRYAFGIAAACGPIGLLGQANAGDLPEQSYTKSPFIYSPALSGSPPSVPSQAASEPTPKAALGFEWASVFEQGKQVAPGDYTRTIRPFLDWTQICDAVKGRRRLCYLETVAREGGSMISWRIALAKDGRSMALFILPPDSGSAEGVTVEFGGLSRLVKPLVCDKVVCVATFPVSGPMVGLLARETSARIGFERVGQPIVVEAGLRGVGQALADLTPRPPSPQLKPKPKTATTGAVPPQAADKSAKAVHSPWENLR</sequence>
<organism evidence="3 4">
    <name type="scientific">Bradyrhizobium brasilense</name>
    <dbReference type="NCBI Taxonomy" id="1419277"/>
    <lineage>
        <taxon>Bacteria</taxon>
        <taxon>Pseudomonadati</taxon>
        <taxon>Pseudomonadota</taxon>
        <taxon>Alphaproteobacteria</taxon>
        <taxon>Hyphomicrobiales</taxon>
        <taxon>Nitrobacteraceae</taxon>
        <taxon>Bradyrhizobium</taxon>
    </lineage>
</organism>
<feature type="signal peptide" evidence="2">
    <location>
        <begin position="1"/>
        <end position="23"/>
    </location>
</feature>
<evidence type="ECO:0000256" key="2">
    <source>
        <dbReference type="SAM" id="SignalP"/>
    </source>
</evidence>
<evidence type="ECO:0000313" key="4">
    <source>
        <dbReference type="Proteomes" id="UP000199245"/>
    </source>
</evidence>
<dbReference type="Proteomes" id="UP000199245">
    <property type="component" value="Unassembled WGS sequence"/>
</dbReference>
<keyword evidence="2" id="KW-0732">Signal</keyword>
<dbReference type="EMBL" id="FMZW01000007">
    <property type="protein sequence ID" value="SDD07721.1"/>
    <property type="molecule type" value="Genomic_DNA"/>
</dbReference>
<dbReference type="Gene3D" id="2.60.40.1880">
    <property type="entry name" value="Invasion associated locus B (IalB) protein"/>
    <property type="match status" value="1"/>
</dbReference>